<evidence type="ECO:0000313" key="3">
    <source>
        <dbReference type="EMBL" id="MBP1920915.1"/>
    </source>
</evidence>
<dbReference type="Gene3D" id="3.40.50.620">
    <property type="entry name" value="HUPs"/>
    <property type="match status" value="1"/>
</dbReference>
<dbReference type="Pfam" id="PF00582">
    <property type="entry name" value="Usp"/>
    <property type="match status" value="1"/>
</dbReference>
<reference evidence="3 4" key="1">
    <citation type="submission" date="2021-03" db="EMBL/GenBank/DDBJ databases">
        <title>Genomic Encyclopedia of Type Strains, Phase IV (KMG-IV): sequencing the most valuable type-strain genomes for metagenomic binning, comparative biology and taxonomic classification.</title>
        <authorList>
            <person name="Goeker M."/>
        </authorList>
    </citation>
    <scope>NUCLEOTIDE SEQUENCE [LARGE SCALE GENOMIC DNA]</scope>
    <source>
        <strain evidence="3 4">DSM 6139</strain>
    </source>
</reference>
<gene>
    <name evidence="3" type="ORF">J2Z34_003435</name>
</gene>
<dbReference type="Proteomes" id="UP001519271">
    <property type="component" value="Unassembled WGS sequence"/>
</dbReference>
<dbReference type="SUPFAM" id="SSF52402">
    <property type="entry name" value="Adenine nucleotide alpha hydrolases-like"/>
    <property type="match status" value="1"/>
</dbReference>
<dbReference type="CDD" id="cd00293">
    <property type="entry name" value="USP-like"/>
    <property type="match status" value="1"/>
</dbReference>
<dbReference type="InterPro" id="IPR006015">
    <property type="entry name" value="Universal_stress_UspA"/>
</dbReference>
<dbReference type="EMBL" id="JAGGKC010000049">
    <property type="protein sequence ID" value="MBP1920915.1"/>
    <property type="molecule type" value="Genomic_DNA"/>
</dbReference>
<feature type="domain" description="UspA" evidence="2">
    <location>
        <begin position="1"/>
        <end position="168"/>
    </location>
</feature>
<sequence length="174" mass="19265">MKKMLVPIDGSDASKKAAARAIEFAKQYGSEITFLTVAKAPDLSQYGMADATDFNEVVAGVGSTSVKSAEFQDNTEFHIEKSDLFHGMKGKQTQMLDDFLAKLDTTGVPFNKVVLEGEPSVEILKFAEKEKFDLILMGRRGFSKLRRFFIGSVTQRVIADAPCPVYIMHEEDTV</sequence>
<keyword evidence="4" id="KW-1185">Reference proteome</keyword>
<evidence type="ECO:0000256" key="1">
    <source>
        <dbReference type="ARBA" id="ARBA00008791"/>
    </source>
</evidence>
<dbReference type="InterPro" id="IPR006016">
    <property type="entry name" value="UspA"/>
</dbReference>
<comment type="caution">
    <text evidence="3">The sequence shown here is derived from an EMBL/GenBank/DDBJ whole genome shotgun (WGS) entry which is preliminary data.</text>
</comment>
<dbReference type="RefSeq" id="WP_209461066.1">
    <property type="nucleotide sequence ID" value="NZ_JAGGKC010000049.1"/>
</dbReference>
<proteinExistence type="inferred from homology"/>
<dbReference type="PRINTS" id="PR01438">
    <property type="entry name" value="UNVRSLSTRESS"/>
</dbReference>
<protein>
    <submittedName>
        <fullName evidence="3">Nucleotide-binding universal stress UspA family protein</fullName>
    </submittedName>
</protein>
<evidence type="ECO:0000313" key="4">
    <source>
        <dbReference type="Proteomes" id="UP001519271"/>
    </source>
</evidence>
<name>A0ABS4G9G6_9CLOT</name>
<dbReference type="InterPro" id="IPR014729">
    <property type="entry name" value="Rossmann-like_a/b/a_fold"/>
</dbReference>
<dbReference type="PANTHER" id="PTHR46268:SF25">
    <property type="entry name" value="USPA DOMAIN PROTEIN"/>
    <property type="match status" value="1"/>
</dbReference>
<comment type="similarity">
    <text evidence="1">Belongs to the universal stress protein A family.</text>
</comment>
<dbReference type="PANTHER" id="PTHR46268">
    <property type="entry name" value="STRESS RESPONSE PROTEIN NHAX"/>
    <property type="match status" value="1"/>
</dbReference>
<evidence type="ECO:0000259" key="2">
    <source>
        <dbReference type="Pfam" id="PF00582"/>
    </source>
</evidence>
<organism evidence="3 4">
    <name type="scientific">Youngiibacter multivorans</name>
    <dbReference type="NCBI Taxonomy" id="937251"/>
    <lineage>
        <taxon>Bacteria</taxon>
        <taxon>Bacillati</taxon>
        <taxon>Bacillota</taxon>
        <taxon>Clostridia</taxon>
        <taxon>Eubacteriales</taxon>
        <taxon>Clostridiaceae</taxon>
        <taxon>Youngiibacter</taxon>
    </lineage>
</organism>
<accession>A0ABS4G9G6</accession>